<dbReference type="GO" id="GO:0016567">
    <property type="term" value="P:protein ubiquitination"/>
    <property type="evidence" value="ECO:0007669"/>
    <property type="project" value="UniProtKB-UniRule"/>
</dbReference>
<dbReference type="InterPro" id="IPR018957">
    <property type="entry name" value="Znf_C3HC4_RING-type"/>
</dbReference>
<keyword evidence="6 8" id="KW-0863">Zinc-finger</keyword>
<comment type="similarity">
    <text evidence="3 9">Belongs to the Deltex family.</text>
</comment>
<feature type="region of interest" description="Disordered" evidence="10">
    <location>
        <begin position="361"/>
        <end position="380"/>
    </location>
</feature>
<dbReference type="Proteomes" id="UP000749559">
    <property type="component" value="Unassembled WGS sequence"/>
</dbReference>
<accession>A0A8S4NVA2</accession>
<dbReference type="PROSITE" id="PS50089">
    <property type="entry name" value="ZF_RING_2"/>
    <property type="match status" value="2"/>
</dbReference>
<evidence type="ECO:0000313" key="14">
    <source>
        <dbReference type="Proteomes" id="UP000749559"/>
    </source>
</evidence>
<dbReference type="GO" id="GO:0008270">
    <property type="term" value="F:zinc ion binding"/>
    <property type="evidence" value="ECO:0007669"/>
    <property type="project" value="UniProtKB-KW"/>
</dbReference>
<dbReference type="OrthoDB" id="527344at2759"/>
<dbReference type="InterPro" id="IPR027370">
    <property type="entry name" value="Znf-RING_euk"/>
</dbReference>
<evidence type="ECO:0000256" key="2">
    <source>
        <dbReference type="ARBA" id="ARBA00004906"/>
    </source>
</evidence>
<evidence type="ECO:0000256" key="6">
    <source>
        <dbReference type="ARBA" id="ARBA00022771"/>
    </source>
</evidence>
<dbReference type="CDD" id="cd09633">
    <property type="entry name" value="Deltex_C"/>
    <property type="match status" value="1"/>
</dbReference>
<evidence type="ECO:0000256" key="9">
    <source>
        <dbReference type="RuleBase" id="RU367105"/>
    </source>
</evidence>
<comment type="caution">
    <text evidence="13">The sequence shown here is derived from an EMBL/GenBank/DDBJ whole genome shotgun (WGS) entry which is preliminary data.</text>
</comment>
<dbReference type="InterPro" id="IPR013083">
    <property type="entry name" value="Znf_RING/FYVE/PHD"/>
</dbReference>
<comment type="subcellular location">
    <subcellularLocation>
        <location evidence="9">Cytoplasm</location>
    </subcellularLocation>
</comment>
<dbReference type="GO" id="GO:0007219">
    <property type="term" value="P:Notch signaling pathway"/>
    <property type="evidence" value="ECO:0007669"/>
    <property type="project" value="InterPro"/>
</dbReference>
<dbReference type="Pfam" id="PF13445">
    <property type="entry name" value="zf-RING_UBOX"/>
    <property type="match status" value="1"/>
</dbReference>
<keyword evidence="9" id="KW-0963">Cytoplasm</keyword>
<proteinExistence type="inferred from homology"/>
<evidence type="ECO:0000256" key="8">
    <source>
        <dbReference type="PROSITE-ProRule" id="PRU00024"/>
    </source>
</evidence>
<dbReference type="InterPro" id="IPR039399">
    <property type="entry name" value="Deltex_C_sf"/>
</dbReference>
<reference evidence="13" key="1">
    <citation type="submission" date="2022-03" db="EMBL/GenBank/DDBJ databases">
        <authorList>
            <person name="Martin C."/>
        </authorList>
    </citation>
    <scope>NUCLEOTIDE SEQUENCE</scope>
</reference>
<dbReference type="GO" id="GO:0005737">
    <property type="term" value="C:cytoplasm"/>
    <property type="evidence" value="ECO:0007669"/>
    <property type="project" value="UniProtKB-SubCell"/>
</dbReference>
<feature type="domain" description="B box-type" evidence="12">
    <location>
        <begin position="156"/>
        <end position="196"/>
    </location>
</feature>
<keyword evidence="14" id="KW-1185">Reference proteome</keyword>
<dbReference type="EMBL" id="CAIIXF020000005">
    <property type="protein sequence ID" value="CAH1784888.1"/>
    <property type="molecule type" value="Genomic_DNA"/>
</dbReference>
<evidence type="ECO:0000256" key="10">
    <source>
        <dbReference type="SAM" id="MobiDB-lite"/>
    </source>
</evidence>
<dbReference type="InterPro" id="IPR039396">
    <property type="entry name" value="Deltex_C"/>
</dbReference>
<evidence type="ECO:0000256" key="3">
    <source>
        <dbReference type="ARBA" id="ARBA00009413"/>
    </source>
</evidence>
<evidence type="ECO:0000256" key="7">
    <source>
        <dbReference type="ARBA" id="ARBA00022833"/>
    </source>
</evidence>
<name>A0A8S4NVA2_OWEFU</name>
<dbReference type="PROSITE" id="PS00518">
    <property type="entry name" value="ZF_RING_1"/>
    <property type="match status" value="2"/>
</dbReference>
<dbReference type="InterPro" id="IPR017907">
    <property type="entry name" value="Znf_RING_CS"/>
</dbReference>
<evidence type="ECO:0000256" key="4">
    <source>
        <dbReference type="ARBA" id="ARBA00022679"/>
    </source>
</evidence>
<dbReference type="Gene3D" id="3.30.40.10">
    <property type="entry name" value="Zinc/RING finger domain, C3HC4 (zinc finger)"/>
    <property type="match status" value="2"/>
</dbReference>
<protein>
    <recommendedName>
        <fullName evidence="9">E3 ubiquitin-protein ligase</fullName>
        <ecNumber evidence="9">2.3.2.27</ecNumber>
    </recommendedName>
</protein>
<dbReference type="PROSITE" id="PS50119">
    <property type="entry name" value="ZF_BBOX"/>
    <property type="match status" value="1"/>
</dbReference>
<comment type="catalytic activity">
    <reaction evidence="1 9">
        <text>S-ubiquitinyl-[E2 ubiquitin-conjugating enzyme]-L-cysteine + [acceptor protein]-L-lysine = [E2 ubiquitin-conjugating enzyme]-L-cysteine + N(6)-ubiquitinyl-[acceptor protein]-L-lysine.</text>
        <dbReference type="EC" id="2.3.2.27"/>
    </reaction>
</comment>
<evidence type="ECO:0000313" key="13">
    <source>
        <dbReference type="EMBL" id="CAH1784888.1"/>
    </source>
</evidence>
<sequence>MAGVIEEQIKETLTCKICFQVLNNPKAFPCLHTYCCGCLGKLMIEESDEKTVKCPECRQVHTVPEKGVGDFKVNFTTKTLVEIFNAAATDDTPKCISCNVNRGVDINAVTKCLECNKHLCKACMGSHNEFVQGHTTVDLTGDKSHDMQRALKTVKDRTIHCPKHNIPLQIYCKVDRCVVCASCYAISHSGHECVDIREVAEENVQQIQKLLKYGDDLVEHYETAIHDTHKTKHKMETEMNDAVRELTNDMNAAIQHIRDTYTQNMKSVTEKRDASTKQTIAHLGHLELQKTLVQSTLSQLSTVKDYGHCVELANMTIEINSKLKQWKNVPTLDFNSNFEMVFYKGKLYNDRIVFATVDEGPAKGSSKDTKTHGNQENGGSISYASITSTGGVARLKTTRDRAHGHATSPPGTCVQCEDETPGQIQMDCKHWYCFSCKDYLAKDPTVSNCFKCTQSPKRSPSVDDIKEEDKCIICLGRMIKPKKLDKCGHSFCTSCIDKWLKEARPQCPVCGVSYGKCTGNQPKGGKMTTFRFKSSSLPGYGAYGYIEITYDIPAGIQEEIHPSPGKRYRSVHWTAYLPDNKEGNEILGLLRKAFVARLIFTIGQSRTRGTEDVVTWNDIHHKTKIAGGPFGYPDPGYLRRVREELADKGIK</sequence>
<comment type="pathway">
    <text evidence="2 9">Protein modification; protein ubiquitination.</text>
</comment>
<dbReference type="SUPFAM" id="SSF57845">
    <property type="entry name" value="B-box zinc-binding domain"/>
    <property type="match status" value="1"/>
</dbReference>
<organism evidence="13 14">
    <name type="scientific">Owenia fusiformis</name>
    <name type="common">Polychaete worm</name>
    <dbReference type="NCBI Taxonomy" id="6347"/>
    <lineage>
        <taxon>Eukaryota</taxon>
        <taxon>Metazoa</taxon>
        <taxon>Spiralia</taxon>
        <taxon>Lophotrochozoa</taxon>
        <taxon>Annelida</taxon>
        <taxon>Polychaeta</taxon>
        <taxon>Sedentaria</taxon>
        <taxon>Canalipalpata</taxon>
        <taxon>Sabellida</taxon>
        <taxon>Oweniida</taxon>
        <taxon>Oweniidae</taxon>
        <taxon>Owenia</taxon>
    </lineage>
</organism>
<evidence type="ECO:0000256" key="1">
    <source>
        <dbReference type="ARBA" id="ARBA00000900"/>
    </source>
</evidence>
<keyword evidence="7 9" id="KW-0862">Zinc</keyword>
<dbReference type="InterPro" id="IPR001841">
    <property type="entry name" value="Znf_RING"/>
</dbReference>
<keyword evidence="5 9" id="KW-0479">Metal-binding</keyword>
<dbReference type="SUPFAM" id="SSF57850">
    <property type="entry name" value="RING/U-box"/>
    <property type="match status" value="2"/>
</dbReference>
<dbReference type="AlphaFoldDB" id="A0A8S4NVA2"/>
<dbReference type="InterPro" id="IPR000315">
    <property type="entry name" value="Znf_B-box"/>
</dbReference>
<dbReference type="PANTHER" id="PTHR12622">
    <property type="entry name" value="DELTEX-RELATED"/>
    <property type="match status" value="1"/>
</dbReference>
<dbReference type="InterPro" id="IPR039398">
    <property type="entry name" value="Deltex_fam"/>
</dbReference>
<keyword evidence="4 9" id="KW-0808">Transferase</keyword>
<evidence type="ECO:0000259" key="11">
    <source>
        <dbReference type="PROSITE" id="PS50089"/>
    </source>
</evidence>
<evidence type="ECO:0000259" key="12">
    <source>
        <dbReference type="PROSITE" id="PS50119"/>
    </source>
</evidence>
<dbReference type="Gene3D" id="3.30.390.130">
    <property type="match status" value="1"/>
</dbReference>
<feature type="domain" description="RING-type" evidence="11">
    <location>
        <begin position="15"/>
        <end position="58"/>
    </location>
</feature>
<gene>
    <name evidence="13" type="ORF">OFUS_LOCUS11014</name>
</gene>
<evidence type="ECO:0000256" key="5">
    <source>
        <dbReference type="ARBA" id="ARBA00022723"/>
    </source>
</evidence>
<dbReference type="SMART" id="SM00184">
    <property type="entry name" value="RING"/>
    <property type="match status" value="4"/>
</dbReference>
<dbReference type="EC" id="2.3.2.27" evidence="9"/>
<dbReference type="GO" id="GO:0061630">
    <property type="term" value="F:ubiquitin protein ligase activity"/>
    <property type="evidence" value="ECO:0007669"/>
    <property type="project" value="UniProtKB-UniRule"/>
</dbReference>
<dbReference type="Pfam" id="PF18102">
    <property type="entry name" value="DTC"/>
    <property type="match status" value="1"/>
</dbReference>
<dbReference type="Gene3D" id="3.30.160.60">
    <property type="entry name" value="Classic Zinc Finger"/>
    <property type="match status" value="1"/>
</dbReference>
<dbReference type="Pfam" id="PF00643">
    <property type="entry name" value="zf-B_box"/>
    <property type="match status" value="1"/>
</dbReference>
<dbReference type="Pfam" id="PF00097">
    <property type="entry name" value="zf-C3HC4"/>
    <property type="match status" value="1"/>
</dbReference>
<feature type="domain" description="RING-type" evidence="11">
    <location>
        <begin position="471"/>
        <end position="510"/>
    </location>
</feature>